<protein>
    <recommendedName>
        <fullName evidence="1">HEPN AbiU2-like domain-containing protein</fullName>
    </recommendedName>
</protein>
<evidence type="ECO:0000313" key="2">
    <source>
        <dbReference type="EMBL" id="MSB18263.1"/>
    </source>
</evidence>
<feature type="domain" description="HEPN AbiU2-like" evidence="1">
    <location>
        <begin position="4"/>
        <end position="242"/>
    </location>
</feature>
<dbReference type="Pfam" id="PF18734">
    <property type="entry name" value="HEPN_AbiU2"/>
    <property type="match status" value="1"/>
</dbReference>
<dbReference type="Proteomes" id="UP000434475">
    <property type="component" value="Unassembled WGS sequence"/>
</dbReference>
<dbReference type="EMBL" id="WKPR01000002">
    <property type="protein sequence ID" value="MSB18263.1"/>
    <property type="molecule type" value="Genomic_DNA"/>
</dbReference>
<sequence length="283" mass="33103">MDKETLIRIAEELHQGAFDAKAYYLIMQQYRKNQRNYAEEMKVSPAFYHTVYDALMKACFMEIAKLYDTSNGVVSIGTLLVKCKGNQDLFPKYRETLTVDHDGTTFFYPIPYQHQLKPQEECLFKDRVEADRKLFAAFDIPDADNVPVRVDLTFPEFLDLYQKRFNGLSKKRDNIRMQRNKLYAHNDEKRIVNSENLPNRYPISYPDVQEMIDFALDCTGLFLGILTDVNHATQYSNIDDWEGTLMLARLGLKYQEYDFQQSEKAFEAEMQRQLGGNDNGELQ</sequence>
<dbReference type="InterPro" id="IPR040704">
    <property type="entry name" value="HEPN_AbiU2"/>
</dbReference>
<gene>
    <name evidence="2" type="ORF">GKE97_01880</name>
</gene>
<name>A0A6I2QYN8_FLAPL</name>
<reference evidence="2 3" key="1">
    <citation type="journal article" date="2019" name="Nat. Med.">
        <title>A library of human gut bacterial isolates paired with longitudinal multiomics data enables mechanistic microbiome research.</title>
        <authorList>
            <person name="Poyet M."/>
            <person name="Groussin M."/>
            <person name="Gibbons S.M."/>
            <person name="Avila-Pacheco J."/>
            <person name="Jiang X."/>
            <person name="Kearney S.M."/>
            <person name="Perrotta A.R."/>
            <person name="Berdy B."/>
            <person name="Zhao S."/>
            <person name="Lieberman T.D."/>
            <person name="Swanson P.K."/>
            <person name="Smith M."/>
            <person name="Roesemann S."/>
            <person name="Alexander J.E."/>
            <person name="Rich S.A."/>
            <person name="Livny J."/>
            <person name="Vlamakis H."/>
            <person name="Clish C."/>
            <person name="Bullock K."/>
            <person name="Deik A."/>
            <person name="Scott J."/>
            <person name="Pierce K.A."/>
            <person name="Xavier R.J."/>
            <person name="Alm E.J."/>
        </authorList>
    </citation>
    <scope>NUCLEOTIDE SEQUENCE [LARGE SCALE GENOMIC DNA]</scope>
    <source>
        <strain evidence="2 3">BIOML-A2</strain>
    </source>
</reference>
<evidence type="ECO:0000259" key="1">
    <source>
        <dbReference type="Pfam" id="PF18734"/>
    </source>
</evidence>
<evidence type="ECO:0000313" key="3">
    <source>
        <dbReference type="Proteomes" id="UP000434475"/>
    </source>
</evidence>
<organism evidence="2 3">
    <name type="scientific">Flavonifractor plautii</name>
    <name type="common">Fusobacterium plautii</name>
    <dbReference type="NCBI Taxonomy" id="292800"/>
    <lineage>
        <taxon>Bacteria</taxon>
        <taxon>Bacillati</taxon>
        <taxon>Bacillota</taxon>
        <taxon>Clostridia</taxon>
        <taxon>Eubacteriales</taxon>
        <taxon>Oscillospiraceae</taxon>
        <taxon>Flavonifractor</taxon>
    </lineage>
</organism>
<dbReference type="RefSeq" id="WP_172697133.1">
    <property type="nucleotide sequence ID" value="NZ_WKPR01000002.1"/>
</dbReference>
<accession>A0A6I2QYN8</accession>
<proteinExistence type="predicted"/>
<comment type="caution">
    <text evidence="2">The sequence shown here is derived from an EMBL/GenBank/DDBJ whole genome shotgun (WGS) entry which is preliminary data.</text>
</comment>
<dbReference type="AlphaFoldDB" id="A0A6I2QYN8"/>